<dbReference type="InterPro" id="IPR000597">
    <property type="entry name" value="Ribosomal_uL3"/>
</dbReference>
<keyword evidence="5 7" id="KW-0687">Ribonucleoprotein</keyword>
<gene>
    <name evidence="7 10" type="primary">rplC</name>
    <name evidence="10" type="ORF">SIID45300_02353</name>
</gene>
<feature type="modified residue" description="N5-methylglutamine" evidence="7">
    <location>
        <position position="151"/>
    </location>
</feature>
<evidence type="ECO:0000256" key="2">
    <source>
        <dbReference type="ARBA" id="ARBA00022730"/>
    </source>
</evidence>
<comment type="subunit">
    <text evidence="7 9">Part of the 50S ribosomal subunit. Forms a cluster with proteins L14 and L19.</text>
</comment>
<evidence type="ECO:0000313" key="11">
    <source>
        <dbReference type="Proteomes" id="UP001628193"/>
    </source>
</evidence>
<name>A0ABQ0CAW0_9PROT</name>
<dbReference type="Proteomes" id="UP001628193">
    <property type="component" value="Unassembled WGS sequence"/>
</dbReference>
<reference evidence="10 11" key="2">
    <citation type="submission" date="2024-09" db="EMBL/GenBank/DDBJ databases">
        <title>Draft genome sequence of Candidatus Magnetaquicoccaceae bacterium FCR-1.</title>
        <authorList>
            <person name="Shimoshige H."/>
            <person name="Shimamura S."/>
            <person name="Taoka A."/>
            <person name="Kobayashi H."/>
            <person name="Maekawa T."/>
        </authorList>
    </citation>
    <scope>NUCLEOTIDE SEQUENCE [LARGE SCALE GENOMIC DNA]</scope>
    <source>
        <strain evidence="10 11">FCR-1</strain>
    </source>
</reference>
<dbReference type="InterPro" id="IPR009000">
    <property type="entry name" value="Transl_B-barrel_sf"/>
</dbReference>
<sequence>MRAGLIGRKLGMSRIFTEDGKSVAVTLVKVGPCPVIGLKTSDKNGYDAVQLGFEDAKPSRVKKPVRGIFAKANVPPQRILKEFRVTDTGEYEVGSSLSLDRFEAGGRVDVTGKSVGKGFAGGMKRWGFRGGRATHGAHLTHRSPGSIGQCQTPGRVFKNKKMAGHMGDENVTVMGLTVASVDLERNLLVLKGSVPGSKGSVLFIRDAVKAVRK</sequence>
<dbReference type="InterPro" id="IPR019927">
    <property type="entry name" value="Ribosomal_uL3_bac/org-type"/>
</dbReference>
<evidence type="ECO:0000256" key="1">
    <source>
        <dbReference type="ARBA" id="ARBA00006540"/>
    </source>
</evidence>
<proteinExistence type="inferred from homology"/>
<keyword evidence="7" id="KW-0488">Methylation</keyword>
<comment type="similarity">
    <text evidence="1 7 8">Belongs to the universal ribosomal protein uL3 family.</text>
</comment>
<evidence type="ECO:0000256" key="9">
    <source>
        <dbReference type="RuleBase" id="RU003906"/>
    </source>
</evidence>
<evidence type="ECO:0000256" key="8">
    <source>
        <dbReference type="RuleBase" id="RU003905"/>
    </source>
</evidence>
<keyword evidence="3 7" id="KW-0694">RNA-binding</keyword>
<evidence type="ECO:0000256" key="7">
    <source>
        <dbReference type="HAMAP-Rule" id="MF_01325"/>
    </source>
</evidence>
<evidence type="ECO:0000256" key="4">
    <source>
        <dbReference type="ARBA" id="ARBA00022980"/>
    </source>
</evidence>
<dbReference type="GO" id="GO:0005840">
    <property type="term" value="C:ribosome"/>
    <property type="evidence" value="ECO:0007669"/>
    <property type="project" value="UniProtKB-KW"/>
</dbReference>
<protein>
    <recommendedName>
        <fullName evidence="6 7">Large ribosomal subunit protein uL3</fullName>
    </recommendedName>
</protein>
<accession>A0ABQ0CAW0</accession>
<dbReference type="Gene3D" id="3.30.160.810">
    <property type="match status" value="1"/>
</dbReference>
<dbReference type="Pfam" id="PF00297">
    <property type="entry name" value="Ribosomal_L3"/>
    <property type="match status" value="1"/>
</dbReference>
<evidence type="ECO:0000256" key="5">
    <source>
        <dbReference type="ARBA" id="ARBA00023274"/>
    </source>
</evidence>
<dbReference type="SUPFAM" id="SSF50447">
    <property type="entry name" value="Translation proteins"/>
    <property type="match status" value="1"/>
</dbReference>
<evidence type="ECO:0000313" key="10">
    <source>
        <dbReference type="EMBL" id="GAB0058018.1"/>
    </source>
</evidence>
<dbReference type="InterPro" id="IPR019926">
    <property type="entry name" value="Ribosomal_uL3_CS"/>
</dbReference>
<dbReference type="PANTHER" id="PTHR11229">
    <property type="entry name" value="50S RIBOSOMAL PROTEIN L3"/>
    <property type="match status" value="1"/>
</dbReference>
<dbReference type="RefSeq" id="WP_420905699.1">
    <property type="nucleotide sequence ID" value="NZ_BAAFGK010000004.1"/>
</dbReference>
<keyword evidence="11" id="KW-1185">Reference proteome</keyword>
<comment type="caution">
    <text evidence="10">The sequence shown here is derived from an EMBL/GenBank/DDBJ whole genome shotgun (WGS) entry which is preliminary data.</text>
</comment>
<evidence type="ECO:0000256" key="6">
    <source>
        <dbReference type="ARBA" id="ARBA00035243"/>
    </source>
</evidence>
<dbReference type="PANTHER" id="PTHR11229:SF16">
    <property type="entry name" value="LARGE RIBOSOMAL SUBUNIT PROTEIN UL3C"/>
    <property type="match status" value="1"/>
</dbReference>
<comment type="function">
    <text evidence="7 9">One of the primary rRNA binding proteins, it binds directly near the 3'-end of the 23S rRNA, where it nucleates assembly of the 50S subunit.</text>
</comment>
<dbReference type="HAMAP" id="MF_01325_B">
    <property type="entry name" value="Ribosomal_uL3_B"/>
    <property type="match status" value="1"/>
</dbReference>
<comment type="PTM">
    <text evidence="7">Methylated by PrmB.</text>
</comment>
<keyword evidence="2 7" id="KW-0699">rRNA-binding</keyword>
<keyword evidence="4 7" id="KW-0689">Ribosomal protein</keyword>
<dbReference type="Gene3D" id="2.40.30.10">
    <property type="entry name" value="Translation factors"/>
    <property type="match status" value="1"/>
</dbReference>
<dbReference type="PROSITE" id="PS00474">
    <property type="entry name" value="RIBOSOMAL_L3"/>
    <property type="match status" value="1"/>
</dbReference>
<dbReference type="EMBL" id="BAAFGK010000004">
    <property type="protein sequence ID" value="GAB0058018.1"/>
    <property type="molecule type" value="Genomic_DNA"/>
</dbReference>
<organism evidence="10 11">
    <name type="scientific">Candidatus Magnetaquiglobus chichijimensis</name>
    <dbReference type="NCBI Taxonomy" id="3141448"/>
    <lineage>
        <taxon>Bacteria</taxon>
        <taxon>Pseudomonadati</taxon>
        <taxon>Pseudomonadota</taxon>
        <taxon>Magnetococcia</taxon>
        <taxon>Magnetococcales</taxon>
        <taxon>Candidatus Magnetaquicoccaceae</taxon>
        <taxon>Candidatus Magnetaquiglobus</taxon>
    </lineage>
</organism>
<reference evidence="10 11" key="1">
    <citation type="submission" date="2024-05" db="EMBL/GenBank/DDBJ databases">
        <authorList>
            <consortium name="Candidatus Magnetaquicoccaceae bacterium FCR-1 genome sequencing consortium"/>
            <person name="Shimoshige H."/>
            <person name="Shimamura S."/>
            <person name="Taoka A."/>
            <person name="Kobayashi H."/>
            <person name="Maekawa T."/>
        </authorList>
    </citation>
    <scope>NUCLEOTIDE SEQUENCE [LARGE SCALE GENOMIC DNA]</scope>
    <source>
        <strain evidence="10 11">FCR-1</strain>
    </source>
</reference>
<evidence type="ECO:0000256" key="3">
    <source>
        <dbReference type="ARBA" id="ARBA00022884"/>
    </source>
</evidence>
<dbReference type="NCBIfam" id="TIGR03625">
    <property type="entry name" value="L3_bact"/>
    <property type="match status" value="1"/>
</dbReference>